<accession>A0A4Y8SND9</accession>
<dbReference type="EMBL" id="SOZE01000002">
    <property type="protein sequence ID" value="TFF40161.1"/>
    <property type="molecule type" value="Genomic_DNA"/>
</dbReference>
<reference evidence="1 2" key="1">
    <citation type="journal article" date="2017" name="Int. J. Syst. Evol. Microbiol.">
        <title>Mucilaginibacterpsychrotolerans sp. nov., isolated from peatlands.</title>
        <authorList>
            <person name="Deng Y."/>
            <person name="Shen L."/>
            <person name="Xu B."/>
            <person name="Liu Y."/>
            <person name="Gu Z."/>
            <person name="Liu H."/>
            <person name="Zhou Y."/>
        </authorList>
    </citation>
    <scope>NUCLEOTIDE SEQUENCE [LARGE SCALE GENOMIC DNA]</scope>
    <source>
        <strain evidence="1 2">NH7-4</strain>
    </source>
</reference>
<evidence type="ECO:0000313" key="1">
    <source>
        <dbReference type="EMBL" id="TFF40161.1"/>
    </source>
</evidence>
<gene>
    <name evidence="1" type="ORF">E2R66_02595</name>
</gene>
<dbReference type="Proteomes" id="UP000297540">
    <property type="component" value="Unassembled WGS sequence"/>
</dbReference>
<dbReference type="AlphaFoldDB" id="A0A4Y8SND9"/>
<dbReference type="OrthoDB" id="799864at2"/>
<sequence length="73" mass="8341">MKPLIKYISLLMFSGLILPFCDLKFQQAQRFLFLQKAAQSIKAQPQKPAVQGVLLCREVLETLFPVLKSEKSM</sequence>
<protein>
    <submittedName>
        <fullName evidence="1">Uncharacterized protein</fullName>
    </submittedName>
</protein>
<dbReference type="RefSeq" id="WP_133226649.1">
    <property type="nucleotide sequence ID" value="NZ_SOZE01000002.1"/>
</dbReference>
<proteinExistence type="predicted"/>
<evidence type="ECO:0000313" key="2">
    <source>
        <dbReference type="Proteomes" id="UP000297540"/>
    </source>
</evidence>
<keyword evidence="2" id="KW-1185">Reference proteome</keyword>
<comment type="caution">
    <text evidence="1">The sequence shown here is derived from an EMBL/GenBank/DDBJ whole genome shotgun (WGS) entry which is preliminary data.</text>
</comment>
<name>A0A4Y8SND9_9SPHI</name>
<organism evidence="1 2">
    <name type="scientific">Mucilaginibacter psychrotolerans</name>
    <dbReference type="NCBI Taxonomy" id="1524096"/>
    <lineage>
        <taxon>Bacteria</taxon>
        <taxon>Pseudomonadati</taxon>
        <taxon>Bacteroidota</taxon>
        <taxon>Sphingobacteriia</taxon>
        <taxon>Sphingobacteriales</taxon>
        <taxon>Sphingobacteriaceae</taxon>
        <taxon>Mucilaginibacter</taxon>
    </lineage>
</organism>